<dbReference type="Pfam" id="PF00990">
    <property type="entry name" value="GGDEF"/>
    <property type="match status" value="1"/>
</dbReference>
<keyword evidence="4" id="KW-0812">Transmembrane</keyword>
<keyword evidence="4" id="KW-1133">Transmembrane helix</keyword>
<gene>
    <name evidence="6" type="ORF">F0U83_08295</name>
</gene>
<comment type="cofactor">
    <cofactor evidence="1">
        <name>Mg(2+)</name>
        <dbReference type="ChEBI" id="CHEBI:18420"/>
    </cofactor>
</comment>
<dbReference type="GO" id="GO:0052621">
    <property type="term" value="F:diguanylate cyclase activity"/>
    <property type="evidence" value="ECO:0007669"/>
    <property type="project" value="UniProtKB-EC"/>
</dbReference>
<proteinExistence type="predicted"/>
<dbReference type="PANTHER" id="PTHR45138">
    <property type="entry name" value="REGULATORY COMPONENTS OF SENSORY TRANSDUCTION SYSTEM"/>
    <property type="match status" value="1"/>
</dbReference>
<dbReference type="GO" id="GO:0005886">
    <property type="term" value="C:plasma membrane"/>
    <property type="evidence" value="ECO:0007669"/>
    <property type="project" value="TreeGrafter"/>
</dbReference>
<dbReference type="InterPro" id="IPR050469">
    <property type="entry name" value="Diguanylate_Cyclase"/>
</dbReference>
<dbReference type="InterPro" id="IPR000160">
    <property type="entry name" value="GGDEF_dom"/>
</dbReference>
<dbReference type="GO" id="GO:1902201">
    <property type="term" value="P:negative regulation of bacterial-type flagellum-dependent cell motility"/>
    <property type="evidence" value="ECO:0007669"/>
    <property type="project" value="TreeGrafter"/>
</dbReference>
<dbReference type="SUPFAM" id="SSF53850">
    <property type="entry name" value="Periplasmic binding protein-like II"/>
    <property type="match status" value="1"/>
</dbReference>
<dbReference type="GO" id="GO:0043709">
    <property type="term" value="P:cell adhesion involved in single-species biofilm formation"/>
    <property type="evidence" value="ECO:0007669"/>
    <property type="project" value="TreeGrafter"/>
</dbReference>
<evidence type="ECO:0000313" key="6">
    <source>
        <dbReference type="EMBL" id="QEQ96716.1"/>
    </source>
</evidence>
<dbReference type="InterPro" id="IPR029787">
    <property type="entry name" value="Nucleotide_cyclase"/>
</dbReference>
<dbReference type="EMBL" id="CP043869">
    <property type="protein sequence ID" value="QEQ96716.1"/>
    <property type="molecule type" value="Genomic_DNA"/>
</dbReference>
<feature type="transmembrane region" description="Helical" evidence="4">
    <location>
        <begin position="350"/>
        <end position="373"/>
    </location>
</feature>
<evidence type="ECO:0000313" key="7">
    <source>
        <dbReference type="Proteomes" id="UP000324760"/>
    </source>
</evidence>
<dbReference type="InterPro" id="IPR043128">
    <property type="entry name" value="Rev_trsase/Diguanyl_cyclase"/>
</dbReference>
<keyword evidence="7" id="KW-1185">Reference proteome</keyword>
<dbReference type="RefSeq" id="WP_138987327.1">
    <property type="nucleotide sequence ID" value="NZ_CP043869.1"/>
</dbReference>
<dbReference type="FunFam" id="3.30.70.270:FF:000001">
    <property type="entry name" value="Diguanylate cyclase domain protein"/>
    <property type="match status" value="1"/>
</dbReference>
<dbReference type="Pfam" id="PF09084">
    <property type="entry name" value="NMT1"/>
    <property type="match status" value="1"/>
</dbReference>
<evidence type="ECO:0000256" key="1">
    <source>
        <dbReference type="ARBA" id="ARBA00001946"/>
    </source>
</evidence>
<dbReference type="InterPro" id="IPR015168">
    <property type="entry name" value="SsuA/THI5"/>
</dbReference>
<comment type="catalytic activity">
    <reaction evidence="3">
        <text>2 GTP = 3',3'-c-di-GMP + 2 diphosphate</text>
        <dbReference type="Rhea" id="RHEA:24898"/>
        <dbReference type="ChEBI" id="CHEBI:33019"/>
        <dbReference type="ChEBI" id="CHEBI:37565"/>
        <dbReference type="ChEBI" id="CHEBI:58805"/>
        <dbReference type="EC" id="2.7.7.65"/>
    </reaction>
</comment>
<dbReference type="NCBIfam" id="TIGR00254">
    <property type="entry name" value="GGDEF"/>
    <property type="match status" value="1"/>
</dbReference>
<protein>
    <recommendedName>
        <fullName evidence="2">diguanylate cyclase</fullName>
        <ecNumber evidence="2">2.7.7.65</ecNumber>
    </recommendedName>
</protein>
<feature type="domain" description="GGDEF" evidence="5">
    <location>
        <begin position="423"/>
        <end position="556"/>
    </location>
</feature>
<evidence type="ECO:0000259" key="5">
    <source>
        <dbReference type="PROSITE" id="PS50887"/>
    </source>
</evidence>
<dbReference type="EC" id="2.7.7.65" evidence="2"/>
<dbReference type="AlphaFoldDB" id="A0A5P1RBQ4"/>
<dbReference type="Gene3D" id="3.40.190.10">
    <property type="entry name" value="Periplasmic binding protein-like II"/>
    <property type="match status" value="2"/>
</dbReference>
<dbReference type="PANTHER" id="PTHR45138:SF9">
    <property type="entry name" value="DIGUANYLATE CYCLASE DGCM-RELATED"/>
    <property type="match status" value="1"/>
</dbReference>
<dbReference type="CDD" id="cd01949">
    <property type="entry name" value="GGDEF"/>
    <property type="match status" value="1"/>
</dbReference>
<evidence type="ECO:0000256" key="2">
    <source>
        <dbReference type="ARBA" id="ARBA00012528"/>
    </source>
</evidence>
<name>A0A5P1RBQ4_9GAMM</name>
<reference evidence="6 7" key="1">
    <citation type="journal article" date="2019" name="Biochem. Eng. J.">
        <title>Metabolic engineering of the marine bacteria Neptunomonas concharum for the production of acetoin and meso-2,3-butanediol from acetate.</title>
        <authorList>
            <person name="Li W."/>
            <person name="Pu N."/>
            <person name="Liu C.-X."/>
            <person name="Yuan Q.-P."/>
            <person name="Li Z.-J."/>
        </authorList>
    </citation>
    <scope>NUCLEOTIDE SEQUENCE [LARGE SCALE GENOMIC DNA]</scope>
    <source>
        <strain evidence="6 7">JCM17730</strain>
    </source>
</reference>
<dbReference type="Gene3D" id="3.30.70.270">
    <property type="match status" value="1"/>
</dbReference>
<accession>A0A5P1RBQ4</accession>
<evidence type="ECO:0000256" key="3">
    <source>
        <dbReference type="ARBA" id="ARBA00034247"/>
    </source>
</evidence>
<dbReference type="SUPFAM" id="SSF55073">
    <property type="entry name" value="Nucleotide cyclase"/>
    <property type="match status" value="1"/>
</dbReference>
<evidence type="ECO:0000256" key="4">
    <source>
        <dbReference type="SAM" id="Phobius"/>
    </source>
</evidence>
<dbReference type="SMART" id="SM00267">
    <property type="entry name" value="GGDEF"/>
    <property type="match status" value="1"/>
</dbReference>
<keyword evidence="4" id="KW-0472">Membrane</keyword>
<dbReference type="Proteomes" id="UP000324760">
    <property type="component" value="Chromosome"/>
</dbReference>
<dbReference type="OrthoDB" id="9180959at2"/>
<organism evidence="6 7">
    <name type="scientific">Neptunomonas concharum</name>
    <dbReference type="NCBI Taxonomy" id="1031538"/>
    <lineage>
        <taxon>Bacteria</taxon>
        <taxon>Pseudomonadati</taxon>
        <taxon>Pseudomonadota</taxon>
        <taxon>Gammaproteobacteria</taxon>
        <taxon>Oceanospirillales</taxon>
        <taxon>Oceanospirillaceae</taxon>
        <taxon>Neptunomonas</taxon>
    </lineage>
</organism>
<sequence length="561" mass="64380">MAEWFNIFRSLCVVKMFLICLLFTTDIIAREKQDTVAVTLQLQWNHQFQFAGYYAAKLKGFYQDAGLDVTIKDGGYDEHGHAIVPESEVLFHRAQFGTTRSDLLINHSRGFPLVVLANILQHSPYVFLTTEDYGFNRLEDIGNQRPISLNLPGSGDQRIDAEAVAALLVAGVDLSSLNNHFPTWDLNDLIQGKTQLMPAYITDSPYFLKKAGKAPVAIEPRDYGIDFYGDLLFTSEYMLKEQTEVVSKFRQASLDGWRYALAHPEEIASHIFNTYKMRGEQYDKAFLLYEAQEMMKLINPSVIEVGYINKTRWESIAKVYQHLGLIDHYDLDSFIYQSDTGDDWERFKRWLQLLSFPFILLVGAIFYLSLITLRLRYEVEKRKQAQRELAKQADLDSLTGITNRRGFQKSLDREFNLAKRYENNFTLLILDIDYFKEINDLYGHLAGDLVLQSLVITTQRLLRNTDLFSRFGGEEFVILLPNTPVEKGVLLAERILTVNRDNIVLFEGKEINYTISIGVAEIADEDVTTHDLFKRADALLYQAKDSGRDCIRVEGIPANNE</sequence>
<dbReference type="KEGG" id="ncu:F0U83_08295"/>
<dbReference type="PROSITE" id="PS50887">
    <property type="entry name" value="GGDEF"/>
    <property type="match status" value="1"/>
</dbReference>